<organism evidence="3 4">
    <name type="scientific">Leptothrix cholodnii (strain ATCC 51168 / LMG 8142 / SP-6)</name>
    <name type="common">Leptothrix discophora (strain SP-6)</name>
    <dbReference type="NCBI Taxonomy" id="395495"/>
    <lineage>
        <taxon>Bacteria</taxon>
        <taxon>Pseudomonadati</taxon>
        <taxon>Pseudomonadota</taxon>
        <taxon>Betaproteobacteria</taxon>
        <taxon>Burkholderiales</taxon>
        <taxon>Sphaerotilaceae</taxon>
        <taxon>Leptothrix</taxon>
    </lineage>
</organism>
<keyword evidence="1" id="KW-0807">Transducer</keyword>
<dbReference type="GO" id="GO:0016020">
    <property type="term" value="C:membrane"/>
    <property type="evidence" value="ECO:0007669"/>
    <property type="project" value="InterPro"/>
</dbReference>
<dbReference type="HOGENOM" id="CLU_092031_0_0_4"/>
<dbReference type="PRINTS" id="PR00260">
    <property type="entry name" value="CHEMTRNSDUCR"/>
</dbReference>
<evidence type="ECO:0000259" key="2">
    <source>
        <dbReference type="PROSITE" id="PS50111"/>
    </source>
</evidence>
<dbReference type="AlphaFoldDB" id="B1Y4J2"/>
<dbReference type="STRING" id="395495.Lcho_1162"/>
<dbReference type="PROSITE" id="PS50111">
    <property type="entry name" value="CHEMOTAXIS_TRANSDUC_2"/>
    <property type="match status" value="1"/>
</dbReference>
<proteinExistence type="predicted"/>
<name>B1Y4J2_LEPCP</name>
<evidence type="ECO:0000313" key="3">
    <source>
        <dbReference type="EMBL" id="ACB33431.1"/>
    </source>
</evidence>
<dbReference type="Proteomes" id="UP000001693">
    <property type="component" value="Chromosome"/>
</dbReference>
<accession>B1Y4J2</accession>
<dbReference type="GO" id="GO:0004888">
    <property type="term" value="F:transmembrane signaling receptor activity"/>
    <property type="evidence" value="ECO:0007669"/>
    <property type="project" value="InterPro"/>
</dbReference>
<protein>
    <submittedName>
        <fullName evidence="3">Methyl-accepting chemotaxis sensory transducer</fullName>
    </submittedName>
</protein>
<dbReference type="Gene3D" id="6.10.250.3200">
    <property type="match status" value="1"/>
</dbReference>
<reference evidence="3 4" key="1">
    <citation type="submission" date="2008-03" db="EMBL/GenBank/DDBJ databases">
        <title>Complete sequence of Leptothrix cholodnii SP-6.</title>
        <authorList>
            <consortium name="US DOE Joint Genome Institute"/>
            <person name="Copeland A."/>
            <person name="Lucas S."/>
            <person name="Lapidus A."/>
            <person name="Glavina del Rio T."/>
            <person name="Dalin E."/>
            <person name="Tice H."/>
            <person name="Bruce D."/>
            <person name="Goodwin L."/>
            <person name="Pitluck S."/>
            <person name="Chertkov O."/>
            <person name="Brettin T."/>
            <person name="Detter J.C."/>
            <person name="Han C."/>
            <person name="Kuske C.R."/>
            <person name="Schmutz J."/>
            <person name="Larimer F."/>
            <person name="Land M."/>
            <person name="Hauser L."/>
            <person name="Kyrpides N."/>
            <person name="Lykidis A."/>
            <person name="Emerson D."/>
            <person name="Richardson P."/>
        </authorList>
    </citation>
    <scope>NUCLEOTIDE SEQUENCE [LARGE SCALE GENOMIC DNA]</scope>
    <source>
        <strain evidence="4">ATCC 51168 / LMG 8142 / SP-6</strain>
    </source>
</reference>
<dbReference type="InterPro" id="IPR004090">
    <property type="entry name" value="Chemotax_Me-accpt_rcpt"/>
</dbReference>
<dbReference type="OrthoDB" id="8807779at2"/>
<gene>
    <name evidence="3" type="ordered locus">Lcho_1162</name>
</gene>
<dbReference type="GO" id="GO:0007165">
    <property type="term" value="P:signal transduction"/>
    <property type="evidence" value="ECO:0007669"/>
    <property type="project" value="UniProtKB-KW"/>
</dbReference>
<evidence type="ECO:0000313" key="4">
    <source>
        <dbReference type="Proteomes" id="UP000001693"/>
    </source>
</evidence>
<dbReference type="GO" id="GO:0006935">
    <property type="term" value="P:chemotaxis"/>
    <property type="evidence" value="ECO:0007669"/>
    <property type="project" value="InterPro"/>
</dbReference>
<dbReference type="Pfam" id="PF00015">
    <property type="entry name" value="MCPsignal"/>
    <property type="match status" value="1"/>
</dbReference>
<dbReference type="SUPFAM" id="SSF58104">
    <property type="entry name" value="Methyl-accepting chemotaxis protein (MCP) signaling domain"/>
    <property type="match status" value="1"/>
</dbReference>
<keyword evidence="4" id="KW-1185">Reference proteome</keyword>
<evidence type="ECO:0000256" key="1">
    <source>
        <dbReference type="PROSITE-ProRule" id="PRU00284"/>
    </source>
</evidence>
<dbReference type="eggNOG" id="COG0840">
    <property type="taxonomic scope" value="Bacteria"/>
</dbReference>
<dbReference type="RefSeq" id="WP_012346193.1">
    <property type="nucleotide sequence ID" value="NC_010524.1"/>
</dbReference>
<dbReference type="InterPro" id="IPR004089">
    <property type="entry name" value="MCPsignal_dom"/>
</dbReference>
<dbReference type="KEGG" id="lch:Lcho_1162"/>
<dbReference type="EMBL" id="CP001013">
    <property type="protein sequence ID" value="ACB33431.1"/>
    <property type="molecule type" value="Genomic_DNA"/>
</dbReference>
<sequence length="237" mass="25188">MLHPQRAPAHLIGLPDTPPATPARLSGEVFGRLINLSGRRRFTSQRLVLYALLAAQGREGALQVSRDALAAFCEAHLLLIDGQGSSLPGVFCDELRQAYYATGPRGGDGGHDTIQAFIVLARRVHEAIAAGSVGAPALLDQLVERGTPLLAVLNQITQVYEDLARRQATQARKQLVDVMGEIEAISMQARIVAFNAQVVAAHAGKAGSEFSVVAGELSRITGRIDELVRDALRGSAA</sequence>
<feature type="domain" description="Methyl-accepting transducer" evidence="2">
    <location>
        <begin position="173"/>
        <end position="230"/>
    </location>
</feature>